<dbReference type="STRING" id="204536.SULAZ_1287"/>
<dbReference type="InterPro" id="IPR041633">
    <property type="entry name" value="Polbeta"/>
</dbReference>
<dbReference type="RefSeq" id="WP_012673670.1">
    <property type="nucleotide sequence ID" value="NC_012438.1"/>
</dbReference>
<dbReference type="InterPro" id="IPR043519">
    <property type="entry name" value="NT_sf"/>
</dbReference>
<dbReference type="CDD" id="cd05403">
    <property type="entry name" value="NT_KNTase_like"/>
    <property type="match status" value="1"/>
</dbReference>
<organism evidence="2 3">
    <name type="scientific">Sulfurihydrogenibium azorense (strain DSM 15241 / OCM 825 / Az-Fu1)</name>
    <dbReference type="NCBI Taxonomy" id="204536"/>
    <lineage>
        <taxon>Bacteria</taxon>
        <taxon>Pseudomonadati</taxon>
        <taxon>Aquificota</taxon>
        <taxon>Aquificia</taxon>
        <taxon>Aquificales</taxon>
        <taxon>Hydrogenothermaceae</taxon>
        <taxon>Sulfurihydrogenibium</taxon>
    </lineage>
</organism>
<gene>
    <name evidence="2" type="ordered locus">SULAZ_1287</name>
</gene>
<dbReference type="HOGENOM" id="CLU_2371684_0_0_0"/>
<dbReference type="Pfam" id="PF18765">
    <property type="entry name" value="Polbeta"/>
    <property type="match status" value="1"/>
</dbReference>
<evidence type="ECO:0000313" key="2">
    <source>
        <dbReference type="EMBL" id="ACN98345.1"/>
    </source>
</evidence>
<keyword evidence="3" id="KW-1185">Reference proteome</keyword>
<dbReference type="AlphaFoldDB" id="C1DVW9"/>
<name>C1DVW9_SULAA</name>
<reference evidence="2 3" key="1">
    <citation type="journal article" date="2009" name="J. Bacteriol.">
        <title>Complete and draft genome sequences of six members of the Aquificales.</title>
        <authorList>
            <person name="Reysenbach A.L."/>
            <person name="Hamamura N."/>
            <person name="Podar M."/>
            <person name="Griffiths E."/>
            <person name="Ferreira S."/>
            <person name="Hochstein R."/>
            <person name="Heidelberg J."/>
            <person name="Johnson J."/>
            <person name="Mead D."/>
            <person name="Pohorille A."/>
            <person name="Sarmiento M."/>
            <person name="Schweighofer K."/>
            <person name="Seshadri R."/>
            <person name="Voytek M.A."/>
        </authorList>
    </citation>
    <scope>NUCLEOTIDE SEQUENCE [LARGE SCALE GENOMIC DNA]</scope>
    <source>
        <strain evidence="3">Az-Fu1 / DSM 15241 / OCM 825</strain>
    </source>
</reference>
<feature type="domain" description="Polymerase beta nucleotidyltransferase" evidence="1">
    <location>
        <begin position="21"/>
        <end position="88"/>
    </location>
</feature>
<keyword evidence="2" id="KW-0808">Transferase</keyword>
<dbReference type="Gene3D" id="3.30.460.10">
    <property type="entry name" value="Beta Polymerase, domain 2"/>
    <property type="match status" value="1"/>
</dbReference>
<dbReference type="GO" id="GO:0016740">
    <property type="term" value="F:transferase activity"/>
    <property type="evidence" value="ECO:0007669"/>
    <property type="project" value="UniProtKB-KW"/>
</dbReference>
<dbReference type="KEGG" id="saf:SULAZ_1287"/>
<dbReference type="Proteomes" id="UP000001369">
    <property type="component" value="Chromosome"/>
</dbReference>
<dbReference type="OrthoDB" id="14895at2"/>
<proteinExistence type="predicted"/>
<accession>C1DVW9</accession>
<evidence type="ECO:0000313" key="3">
    <source>
        <dbReference type="Proteomes" id="UP000001369"/>
    </source>
</evidence>
<evidence type="ECO:0000259" key="1">
    <source>
        <dbReference type="Pfam" id="PF18765"/>
    </source>
</evidence>
<protein>
    <submittedName>
        <fullName evidence="2">Putative nucleotidyltransferase domain protein</fullName>
    </submittedName>
</protein>
<sequence length="95" mass="11252">MRLYEFEKEALKEVFKDFEGEIYIFGSRVKEDSKGGDIDIILKTDKNLTLEDILKYQSKYFLLTDTNIDIVKYRENDPFIKEVMNDAERLDLSSL</sequence>
<dbReference type="EMBL" id="CP001229">
    <property type="protein sequence ID" value="ACN98345.1"/>
    <property type="molecule type" value="Genomic_DNA"/>
</dbReference>
<dbReference type="SUPFAM" id="SSF81301">
    <property type="entry name" value="Nucleotidyltransferase"/>
    <property type="match status" value="1"/>
</dbReference>